<protein>
    <recommendedName>
        <fullName evidence="2">F-box domain-containing protein</fullName>
    </recommendedName>
</protein>
<dbReference type="VEuPathDB" id="FungiDB:P170DRAFT_468943"/>
<feature type="compositionally biased region" description="Polar residues" evidence="1">
    <location>
        <begin position="15"/>
        <end position="29"/>
    </location>
</feature>
<evidence type="ECO:0000256" key="1">
    <source>
        <dbReference type="SAM" id="MobiDB-lite"/>
    </source>
</evidence>
<dbReference type="OrthoDB" id="4454461at2759"/>
<dbReference type="CDD" id="cd09917">
    <property type="entry name" value="F-box_SF"/>
    <property type="match status" value="1"/>
</dbReference>
<dbReference type="EMBL" id="MSFO01000011">
    <property type="protein sequence ID" value="PLB43290.1"/>
    <property type="molecule type" value="Genomic_DNA"/>
</dbReference>
<dbReference type="SUPFAM" id="SSF81383">
    <property type="entry name" value="F-box domain"/>
    <property type="match status" value="1"/>
</dbReference>
<sequence>MKEKRSLPPPGEYTNPGTVTTKAESQSMEPKTLKSMISEFILLLTHGRKQKRVQSTQSCPFTSLPTEIVLQIFDQLPLSTQASLALTCKVIYEDVGYILKDDRLSWPNVLNCKIWPVPLNLTQLQRNHLLAHIEDDKWLYCSRCTKLHPRDWFKKIDPGDDPSQRRCIHRKVDLKQWLRTGNSDGLPEKIRGAFTPVTANKTLSLIHCCPRLDRGCFFLDLTITLVMGLFGPLELQYRYDVHLVAEQGYFDEETMFLYQIFSVLRRIDPIPFCPHVDVQRFILSQRPYTKEKCSPCSAVLKIMVPRDGETNFVIQGVRSLGKMTKEITSEWCSTSRKDAEEQFRWL</sequence>
<dbReference type="PROSITE" id="PS50181">
    <property type="entry name" value="FBOX"/>
    <property type="match status" value="1"/>
</dbReference>
<dbReference type="InterPro" id="IPR001810">
    <property type="entry name" value="F-box_dom"/>
</dbReference>
<dbReference type="GeneID" id="36560275"/>
<proteinExistence type="predicted"/>
<dbReference type="AlphaFoldDB" id="A0A2I2FRN2"/>
<feature type="domain" description="F-box" evidence="2">
    <location>
        <begin position="58"/>
        <end position="109"/>
    </location>
</feature>
<keyword evidence="4" id="KW-1185">Reference proteome</keyword>
<feature type="region of interest" description="Disordered" evidence="1">
    <location>
        <begin position="1"/>
        <end position="29"/>
    </location>
</feature>
<evidence type="ECO:0000313" key="3">
    <source>
        <dbReference type="EMBL" id="PLB43290.1"/>
    </source>
</evidence>
<evidence type="ECO:0000259" key="2">
    <source>
        <dbReference type="PROSITE" id="PS50181"/>
    </source>
</evidence>
<comment type="caution">
    <text evidence="3">The sequence shown here is derived from an EMBL/GenBank/DDBJ whole genome shotgun (WGS) entry which is preliminary data.</text>
</comment>
<dbReference type="RefSeq" id="XP_024698592.1">
    <property type="nucleotide sequence ID" value="XM_024852577.1"/>
</dbReference>
<name>A0A2I2FRN2_9EURO</name>
<organism evidence="3 4">
    <name type="scientific">Aspergillus steynii IBT 23096</name>
    <dbReference type="NCBI Taxonomy" id="1392250"/>
    <lineage>
        <taxon>Eukaryota</taxon>
        <taxon>Fungi</taxon>
        <taxon>Dikarya</taxon>
        <taxon>Ascomycota</taxon>
        <taxon>Pezizomycotina</taxon>
        <taxon>Eurotiomycetes</taxon>
        <taxon>Eurotiomycetidae</taxon>
        <taxon>Eurotiales</taxon>
        <taxon>Aspergillaceae</taxon>
        <taxon>Aspergillus</taxon>
        <taxon>Aspergillus subgen. Circumdati</taxon>
    </lineage>
</organism>
<accession>A0A2I2FRN2</accession>
<evidence type="ECO:0000313" key="4">
    <source>
        <dbReference type="Proteomes" id="UP000234275"/>
    </source>
</evidence>
<dbReference type="Pfam" id="PF12937">
    <property type="entry name" value="F-box-like"/>
    <property type="match status" value="1"/>
</dbReference>
<gene>
    <name evidence="3" type="ORF">P170DRAFT_468943</name>
</gene>
<dbReference type="Proteomes" id="UP000234275">
    <property type="component" value="Unassembled WGS sequence"/>
</dbReference>
<reference evidence="3 4" key="1">
    <citation type="submission" date="2016-12" db="EMBL/GenBank/DDBJ databases">
        <title>The genomes of Aspergillus section Nigri reveals drivers in fungal speciation.</title>
        <authorList>
            <consortium name="DOE Joint Genome Institute"/>
            <person name="Vesth T.C."/>
            <person name="Nybo J."/>
            <person name="Theobald S."/>
            <person name="Brandl J."/>
            <person name="Frisvad J.C."/>
            <person name="Nielsen K.F."/>
            <person name="Lyhne E.K."/>
            <person name="Kogle M.E."/>
            <person name="Kuo A."/>
            <person name="Riley R."/>
            <person name="Clum A."/>
            <person name="Nolan M."/>
            <person name="Lipzen A."/>
            <person name="Salamov A."/>
            <person name="Henrissat B."/>
            <person name="Wiebenga A."/>
            <person name="De Vries R.P."/>
            <person name="Grigoriev I.V."/>
            <person name="Mortensen U.H."/>
            <person name="Andersen M.R."/>
            <person name="Baker S.E."/>
        </authorList>
    </citation>
    <scope>NUCLEOTIDE SEQUENCE [LARGE SCALE GENOMIC DNA]</scope>
    <source>
        <strain evidence="3 4">IBT 23096</strain>
    </source>
</reference>
<dbReference type="InterPro" id="IPR036047">
    <property type="entry name" value="F-box-like_dom_sf"/>
</dbReference>